<sequence length="119" mass="13234">MRTTWIILAGMLAAPAAAQSYSESMAECAAIHQNAAQWVRSDDAVEKLLIATRRWAEAAIMQAEVEGIADPENVIWAMIDRKTGEWEAKGPDVFTTEEFHDWVAYCRAFGQEFGIVLDA</sequence>
<gene>
    <name evidence="2" type="ORF">AABB31_12705</name>
</gene>
<feature type="signal peptide" evidence="1">
    <location>
        <begin position="1"/>
        <end position="18"/>
    </location>
</feature>
<evidence type="ECO:0000313" key="2">
    <source>
        <dbReference type="EMBL" id="WZU65952.1"/>
    </source>
</evidence>
<dbReference type="AlphaFoldDB" id="A0AAN0NJA6"/>
<reference evidence="3" key="1">
    <citation type="submission" date="2024-04" db="EMBL/GenBank/DDBJ databases">
        <title>Phylogenomic analyses of a clade within the roseobacter group suggest taxonomic reassignments of species of the genera Aestuariivita, Citreicella, Loktanella, Nautella, Pelagibaca, Ruegeria, Thalassobius, Thiobacimonas and Tropicibacter, and the proposal o.</title>
        <authorList>
            <person name="Jeon C.O."/>
        </authorList>
    </citation>
    <scope>NUCLEOTIDE SEQUENCE [LARGE SCALE GENOMIC DNA]</scope>
    <source>
        <strain evidence="3">SS1-5</strain>
    </source>
</reference>
<dbReference type="Proteomes" id="UP001470809">
    <property type="component" value="Chromosome"/>
</dbReference>
<keyword evidence="3" id="KW-1185">Reference proteome</keyword>
<dbReference type="RefSeq" id="WP_342075282.1">
    <property type="nucleotide sequence ID" value="NZ_CP151767.2"/>
</dbReference>
<proteinExistence type="predicted"/>
<keyword evidence="1" id="KW-0732">Signal</keyword>
<dbReference type="EMBL" id="CP151767">
    <property type="protein sequence ID" value="WZU65952.1"/>
    <property type="molecule type" value="Genomic_DNA"/>
</dbReference>
<reference evidence="2 3" key="2">
    <citation type="submission" date="2024-08" db="EMBL/GenBank/DDBJ databases">
        <title>Phylogenomic analyses of a clade within the roseobacter group suggest taxonomic reassignments of species of the genera Aestuariivita, Citreicella, Loktanella, Nautella, Pelagibaca, Ruegeria, Thalassobius, Thiobacimonas and Tropicibacter, and the proposal o.</title>
        <authorList>
            <person name="Jeon C.O."/>
        </authorList>
    </citation>
    <scope>NUCLEOTIDE SEQUENCE [LARGE SCALE GENOMIC DNA]</scope>
    <source>
        <strain evidence="2 3">SS1-5</strain>
    </source>
</reference>
<organism evidence="2 3">
    <name type="scientific">Yoonia rhodophyticola</name>
    <dbReference type="NCBI Taxonomy" id="3137370"/>
    <lineage>
        <taxon>Bacteria</taxon>
        <taxon>Pseudomonadati</taxon>
        <taxon>Pseudomonadota</taxon>
        <taxon>Alphaproteobacteria</taxon>
        <taxon>Rhodobacterales</taxon>
        <taxon>Paracoccaceae</taxon>
        <taxon>Yoonia</taxon>
    </lineage>
</organism>
<dbReference type="KEGG" id="yrh:AABB31_12705"/>
<evidence type="ECO:0000256" key="1">
    <source>
        <dbReference type="SAM" id="SignalP"/>
    </source>
</evidence>
<feature type="chain" id="PRO_5042822029" evidence="1">
    <location>
        <begin position="19"/>
        <end position="119"/>
    </location>
</feature>
<name>A0AAN0NJA6_9RHOB</name>
<accession>A0AAN0NJA6</accession>
<protein>
    <submittedName>
        <fullName evidence="2">Uncharacterized protein</fullName>
    </submittedName>
</protein>
<evidence type="ECO:0000313" key="3">
    <source>
        <dbReference type="Proteomes" id="UP001470809"/>
    </source>
</evidence>